<name>A0ABR9ML16_9ACTN</name>
<proteinExistence type="predicted"/>
<keyword evidence="2" id="KW-1185">Reference proteome</keyword>
<protein>
    <submittedName>
        <fullName evidence="1">Uncharacterized protein</fullName>
    </submittedName>
</protein>
<dbReference type="RefSeq" id="WP_225964229.1">
    <property type="nucleotide sequence ID" value="NZ_JADBEK010000001.1"/>
</dbReference>
<gene>
    <name evidence="1" type="ORF">H4W80_011309</name>
</gene>
<comment type="caution">
    <text evidence="1">The sequence shown here is derived from an EMBL/GenBank/DDBJ whole genome shotgun (WGS) entry which is preliminary data.</text>
</comment>
<evidence type="ECO:0000313" key="1">
    <source>
        <dbReference type="EMBL" id="MBE1593051.1"/>
    </source>
</evidence>
<organism evidence="1 2">
    <name type="scientific">Nonomuraea angiospora</name>
    <dbReference type="NCBI Taxonomy" id="46172"/>
    <lineage>
        <taxon>Bacteria</taxon>
        <taxon>Bacillati</taxon>
        <taxon>Actinomycetota</taxon>
        <taxon>Actinomycetes</taxon>
        <taxon>Streptosporangiales</taxon>
        <taxon>Streptosporangiaceae</taxon>
        <taxon>Nonomuraea</taxon>
    </lineage>
</organism>
<reference evidence="1 2" key="1">
    <citation type="submission" date="2020-10" db="EMBL/GenBank/DDBJ databases">
        <title>Sequencing the genomes of 1000 actinobacteria strains.</title>
        <authorList>
            <person name="Klenk H.-P."/>
        </authorList>
    </citation>
    <scope>NUCLEOTIDE SEQUENCE [LARGE SCALE GENOMIC DNA]</scope>
    <source>
        <strain evidence="1 2">DSM 43173</strain>
    </source>
</reference>
<dbReference type="EMBL" id="JADBEK010000001">
    <property type="protein sequence ID" value="MBE1593051.1"/>
    <property type="molecule type" value="Genomic_DNA"/>
</dbReference>
<sequence>MTSTGYALTSPVYVEVDGWRVARREDVVWCLEWLDLLEELVRQHGRLAGAYQFGDHVSLLEQAGAVYRSRLR</sequence>
<evidence type="ECO:0000313" key="2">
    <source>
        <dbReference type="Proteomes" id="UP000633509"/>
    </source>
</evidence>
<accession>A0ABR9ML16</accession>
<dbReference type="Proteomes" id="UP000633509">
    <property type="component" value="Unassembled WGS sequence"/>
</dbReference>